<keyword evidence="3" id="KW-1185">Reference proteome</keyword>
<reference evidence="2" key="2">
    <citation type="submission" date="2021-02" db="EMBL/GenBank/DDBJ databases">
        <title>Aspergillus puulaauensis MK2 genome sequence.</title>
        <authorList>
            <person name="Futagami T."/>
            <person name="Mori K."/>
            <person name="Kadooka C."/>
            <person name="Tanaka T."/>
        </authorList>
    </citation>
    <scope>NUCLEOTIDE SEQUENCE</scope>
    <source>
        <strain evidence="2">MK2</strain>
    </source>
</reference>
<dbReference type="RefSeq" id="XP_041561537.1">
    <property type="nucleotide sequence ID" value="XM_041695848.1"/>
</dbReference>
<dbReference type="CDD" id="cd04301">
    <property type="entry name" value="NAT_SF"/>
    <property type="match status" value="1"/>
</dbReference>
<dbReference type="AlphaFoldDB" id="A0A7R8ASD0"/>
<dbReference type="Pfam" id="PF00583">
    <property type="entry name" value="Acetyltransf_1"/>
    <property type="match status" value="1"/>
</dbReference>
<dbReference type="Gene3D" id="3.40.630.30">
    <property type="match status" value="1"/>
</dbReference>
<evidence type="ECO:0000313" key="2">
    <source>
        <dbReference type="EMBL" id="BCS29351.1"/>
    </source>
</evidence>
<feature type="domain" description="N-acetyltransferase" evidence="1">
    <location>
        <begin position="125"/>
        <end position="265"/>
    </location>
</feature>
<sequence>MTLEPIPPVPPTLARLTEAAEVAFITEQNRAASQLYPDDGFIAESLGTGVVAITKPSFSRIKILTLERLFRGINLPPYINLCPFSHPTARQLFNERGYFVRGAISVYTLPLQDYENDKNDNDDNIEITCVQDTEKALFTEYSITGAKSLGRAVDLLETLAKCATLRPDTRLYFAKIDGQIAGSAGLAFLTTPFGQVAELYIDSTVPEFRGRGVQTALLRARLVEAKKAGVERAVLNARPGEGSARNAERVGFQLAYVKDTLTKVG</sequence>
<name>A0A7R8ASD0_9EURO</name>
<accession>A0A7R8ASD0</accession>
<evidence type="ECO:0000259" key="1">
    <source>
        <dbReference type="PROSITE" id="PS51186"/>
    </source>
</evidence>
<reference evidence="2" key="1">
    <citation type="submission" date="2021-01" db="EMBL/GenBank/DDBJ databases">
        <authorList>
            <consortium name="Aspergillus puulaauensis MK2 genome sequencing consortium"/>
            <person name="Kazuki M."/>
            <person name="Futagami T."/>
        </authorList>
    </citation>
    <scope>NUCLEOTIDE SEQUENCE</scope>
    <source>
        <strain evidence="2">MK2</strain>
    </source>
</reference>
<dbReference type="InterPro" id="IPR016181">
    <property type="entry name" value="Acyl_CoA_acyltransferase"/>
</dbReference>
<dbReference type="GO" id="GO:0016747">
    <property type="term" value="F:acyltransferase activity, transferring groups other than amino-acyl groups"/>
    <property type="evidence" value="ECO:0007669"/>
    <property type="project" value="InterPro"/>
</dbReference>
<protein>
    <recommendedName>
        <fullName evidence="1">N-acetyltransferase domain-containing protein</fullName>
    </recommendedName>
</protein>
<proteinExistence type="predicted"/>
<dbReference type="GeneID" id="64979348"/>
<dbReference type="KEGG" id="apuu:APUU_70921S"/>
<dbReference type="PROSITE" id="PS51186">
    <property type="entry name" value="GNAT"/>
    <property type="match status" value="1"/>
</dbReference>
<dbReference type="OrthoDB" id="3853310at2759"/>
<dbReference type="EMBL" id="AP024449">
    <property type="protein sequence ID" value="BCS29351.1"/>
    <property type="molecule type" value="Genomic_DNA"/>
</dbReference>
<gene>
    <name evidence="2" type="ORF">APUU_70921S</name>
</gene>
<dbReference type="InterPro" id="IPR000182">
    <property type="entry name" value="GNAT_dom"/>
</dbReference>
<organism evidence="2 3">
    <name type="scientific">Aspergillus puulaauensis</name>
    <dbReference type="NCBI Taxonomy" id="1220207"/>
    <lineage>
        <taxon>Eukaryota</taxon>
        <taxon>Fungi</taxon>
        <taxon>Dikarya</taxon>
        <taxon>Ascomycota</taxon>
        <taxon>Pezizomycotina</taxon>
        <taxon>Eurotiomycetes</taxon>
        <taxon>Eurotiomycetidae</taxon>
        <taxon>Eurotiales</taxon>
        <taxon>Aspergillaceae</taxon>
        <taxon>Aspergillus</taxon>
    </lineage>
</organism>
<dbReference type="Proteomes" id="UP000654913">
    <property type="component" value="Chromosome 7"/>
</dbReference>
<evidence type="ECO:0000313" key="3">
    <source>
        <dbReference type="Proteomes" id="UP000654913"/>
    </source>
</evidence>
<dbReference type="SUPFAM" id="SSF55729">
    <property type="entry name" value="Acyl-CoA N-acyltransferases (Nat)"/>
    <property type="match status" value="1"/>
</dbReference>